<dbReference type="AlphaFoldDB" id="A0A926NCW9"/>
<dbReference type="PANTHER" id="PTHR30204">
    <property type="entry name" value="REDOX-CYCLING DRUG-SENSING TRANSCRIPTIONAL ACTIVATOR SOXR"/>
    <property type="match status" value="1"/>
</dbReference>
<dbReference type="Proteomes" id="UP000661691">
    <property type="component" value="Unassembled WGS sequence"/>
</dbReference>
<keyword evidence="3" id="KW-0804">Transcription</keyword>
<dbReference type="InterPro" id="IPR047057">
    <property type="entry name" value="MerR_fam"/>
</dbReference>
<evidence type="ECO:0000256" key="3">
    <source>
        <dbReference type="ARBA" id="ARBA00023163"/>
    </source>
</evidence>
<proteinExistence type="predicted"/>
<sequence length="297" mass="34619">MYNIKVVSKMIDVPAVTLRAWERRYDLKPSARTQGGHRLYSEQDIEALKWIKHQLEHEGLTISQAVVQLKQKQAKTSKSLPHQVPHQFTDIEEVLYQHLISFEGEKATETVESSFSLYRYDQIFMHVLVPLMHRIGHDWAAGRITVAQEHYATQFLIQRCYMMLHVFPTYPFLPSFLALCPQGEHHQVGLLLFTLFLRQKGVKVIYLGPNMPCEGLDEIIVKHHIQFVAMSLTISEYLPEALTTIETLQNQFKHLSFALGGHGFKHVDKIDQKWLVGEQTEEWEKWFESVLKRVEIK</sequence>
<dbReference type="RefSeq" id="WP_191142577.1">
    <property type="nucleotide sequence ID" value="NZ_JACXAH010000026.1"/>
</dbReference>
<evidence type="ECO:0000256" key="2">
    <source>
        <dbReference type="ARBA" id="ARBA00023125"/>
    </source>
</evidence>
<feature type="domain" description="B12-binding" evidence="5">
    <location>
        <begin position="173"/>
        <end position="297"/>
    </location>
</feature>
<gene>
    <name evidence="6" type="ORF">IC620_14240</name>
</gene>
<dbReference type="InterPro" id="IPR003759">
    <property type="entry name" value="Cbl-bd_cap"/>
</dbReference>
<evidence type="ECO:0000313" key="7">
    <source>
        <dbReference type="Proteomes" id="UP000661691"/>
    </source>
</evidence>
<dbReference type="PROSITE" id="PS50937">
    <property type="entry name" value="HTH_MERR_2"/>
    <property type="match status" value="1"/>
</dbReference>
<dbReference type="InterPro" id="IPR006158">
    <property type="entry name" value="Cobalamin-bd"/>
</dbReference>
<keyword evidence="7" id="KW-1185">Reference proteome</keyword>
<dbReference type="GO" id="GO:0003677">
    <property type="term" value="F:DNA binding"/>
    <property type="evidence" value="ECO:0007669"/>
    <property type="project" value="UniProtKB-KW"/>
</dbReference>
<comment type="caution">
    <text evidence="6">The sequence shown here is derived from an EMBL/GenBank/DDBJ whole genome shotgun (WGS) entry which is preliminary data.</text>
</comment>
<dbReference type="PROSITE" id="PS51332">
    <property type="entry name" value="B12_BINDING"/>
    <property type="match status" value="1"/>
</dbReference>
<dbReference type="Gene3D" id="1.10.1660.10">
    <property type="match status" value="1"/>
</dbReference>
<dbReference type="SUPFAM" id="SSF46955">
    <property type="entry name" value="Putative DNA-binding domain"/>
    <property type="match status" value="1"/>
</dbReference>
<dbReference type="SMART" id="SM00422">
    <property type="entry name" value="HTH_MERR"/>
    <property type="match status" value="1"/>
</dbReference>
<dbReference type="EMBL" id="JACXAH010000026">
    <property type="protein sequence ID" value="MBD1373510.1"/>
    <property type="molecule type" value="Genomic_DNA"/>
</dbReference>
<dbReference type="Gene3D" id="3.40.50.280">
    <property type="entry name" value="Cobalamin-binding domain"/>
    <property type="match status" value="1"/>
</dbReference>
<dbReference type="InterPro" id="IPR036594">
    <property type="entry name" value="Meth_synthase_dom"/>
</dbReference>
<name>A0A926NCW9_9BACL</name>
<accession>A0A926NCW9</accession>
<dbReference type="InterPro" id="IPR036724">
    <property type="entry name" value="Cobalamin-bd_sf"/>
</dbReference>
<protein>
    <submittedName>
        <fullName evidence="6">MerR family transcriptional regulator</fullName>
    </submittedName>
</protein>
<evidence type="ECO:0000313" key="6">
    <source>
        <dbReference type="EMBL" id="MBD1373510.1"/>
    </source>
</evidence>
<dbReference type="GO" id="GO:0031419">
    <property type="term" value="F:cobalamin binding"/>
    <property type="evidence" value="ECO:0007669"/>
    <property type="project" value="InterPro"/>
</dbReference>
<keyword evidence="1" id="KW-0805">Transcription regulation</keyword>
<dbReference type="Pfam" id="PF13411">
    <property type="entry name" value="MerR_1"/>
    <property type="match status" value="1"/>
</dbReference>
<dbReference type="InterPro" id="IPR000551">
    <property type="entry name" value="MerR-type_HTH_dom"/>
</dbReference>
<dbReference type="PANTHER" id="PTHR30204:SF67">
    <property type="entry name" value="HTH-TYPE TRANSCRIPTIONAL REGULATOR MLRA-RELATED"/>
    <property type="match status" value="1"/>
</dbReference>
<dbReference type="SUPFAM" id="SSF52242">
    <property type="entry name" value="Cobalamin (vitamin B12)-binding domain"/>
    <property type="match status" value="1"/>
</dbReference>
<evidence type="ECO:0000259" key="4">
    <source>
        <dbReference type="PROSITE" id="PS50937"/>
    </source>
</evidence>
<dbReference type="CDD" id="cd01104">
    <property type="entry name" value="HTH_MlrA-CarA"/>
    <property type="match status" value="1"/>
</dbReference>
<dbReference type="Pfam" id="PF02607">
    <property type="entry name" value="B12-binding_2"/>
    <property type="match status" value="1"/>
</dbReference>
<dbReference type="GO" id="GO:0003700">
    <property type="term" value="F:DNA-binding transcription factor activity"/>
    <property type="evidence" value="ECO:0007669"/>
    <property type="project" value="InterPro"/>
</dbReference>
<evidence type="ECO:0000256" key="1">
    <source>
        <dbReference type="ARBA" id="ARBA00023015"/>
    </source>
</evidence>
<dbReference type="InterPro" id="IPR009061">
    <property type="entry name" value="DNA-bd_dom_put_sf"/>
</dbReference>
<evidence type="ECO:0000259" key="5">
    <source>
        <dbReference type="PROSITE" id="PS51332"/>
    </source>
</evidence>
<reference evidence="6" key="1">
    <citation type="submission" date="2020-09" db="EMBL/GenBank/DDBJ databases">
        <title>A novel bacterium of genus Hazenella, isolated from South China Sea.</title>
        <authorList>
            <person name="Huang H."/>
            <person name="Mo K."/>
            <person name="Hu Y."/>
        </authorList>
    </citation>
    <scope>NUCLEOTIDE SEQUENCE</scope>
    <source>
        <strain evidence="6">IB182357</strain>
    </source>
</reference>
<keyword evidence="2" id="KW-0238">DNA-binding</keyword>
<dbReference type="Gene3D" id="1.10.1240.10">
    <property type="entry name" value="Methionine synthase domain"/>
    <property type="match status" value="1"/>
</dbReference>
<organism evidence="6 7">
    <name type="scientific">Polycladospora coralii</name>
    <dbReference type="NCBI Taxonomy" id="2771432"/>
    <lineage>
        <taxon>Bacteria</taxon>
        <taxon>Bacillati</taxon>
        <taxon>Bacillota</taxon>
        <taxon>Bacilli</taxon>
        <taxon>Bacillales</taxon>
        <taxon>Thermoactinomycetaceae</taxon>
        <taxon>Polycladospora</taxon>
    </lineage>
</organism>
<dbReference type="GO" id="GO:0046872">
    <property type="term" value="F:metal ion binding"/>
    <property type="evidence" value="ECO:0007669"/>
    <property type="project" value="InterPro"/>
</dbReference>
<feature type="domain" description="HTH merR-type" evidence="4">
    <location>
        <begin position="1"/>
        <end position="71"/>
    </location>
</feature>
<dbReference type="Pfam" id="PF02310">
    <property type="entry name" value="B12-binding"/>
    <property type="match status" value="1"/>
</dbReference>